<dbReference type="Gene3D" id="3.40.630.30">
    <property type="match status" value="1"/>
</dbReference>
<dbReference type="InterPro" id="IPR016181">
    <property type="entry name" value="Acyl_CoA_acyltransferase"/>
</dbReference>
<protein>
    <submittedName>
        <fullName evidence="2">GNAT family acetyltransferase like protein</fullName>
    </submittedName>
</protein>
<organism evidence="2 3">
    <name type="scientific">Zymoseptoria brevis</name>
    <dbReference type="NCBI Taxonomy" id="1047168"/>
    <lineage>
        <taxon>Eukaryota</taxon>
        <taxon>Fungi</taxon>
        <taxon>Dikarya</taxon>
        <taxon>Ascomycota</taxon>
        <taxon>Pezizomycotina</taxon>
        <taxon>Dothideomycetes</taxon>
        <taxon>Dothideomycetidae</taxon>
        <taxon>Mycosphaerellales</taxon>
        <taxon>Mycosphaerellaceae</taxon>
        <taxon>Zymoseptoria</taxon>
    </lineage>
</organism>
<dbReference type="InterPro" id="IPR052523">
    <property type="entry name" value="Trichothecene_AcTrans"/>
</dbReference>
<comment type="caution">
    <text evidence="2">The sequence shown here is derived from an EMBL/GenBank/DDBJ whole genome shotgun (WGS) entry which is preliminary data.</text>
</comment>
<dbReference type="OrthoDB" id="4738875at2759"/>
<dbReference type="PANTHER" id="PTHR42791">
    <property type="entry name" value="GNAT FAMILY ACETYLTRANSFERASE"/>
    <property type="match status" value="1"/>
</dbReference>
<evidence type="ECO:0000313" key="2">
    <source>
        <dbReference type="EMBL" id="KJX95321.1"/>
    </source>
</evidence>
<dbReference type="Proteomes" id="UP000033647">
    <property type="component" value="Unassembled WGS sequence"/>
</dbReference>
<evidence type="ECO:0000313" key="3">
    <source>
        <dbReference type="Proteomes" id="UP000033647"/>
    </source>
</evidence>
<dbReference type="PROSITE" id="PS51186">
    <property type="entry name" value="GNAT"/>
    <property type="match status" value="1"/>
</dbReference>
<dbReference type="Pfam" id="PF13673">
    <property type="entry name" value="Acetyltransf_10"/>
    <property type="match status" value="1"/>
</dbReference>
<dbReference type="SUPFAM" id="SSF55729">
    <property type="entry name" value="Acyl-CoA N-acyltransferases (Nat)"/>
    <property type="match status" value="1"/>
</dbReference>
<feature type="domain" description="N-acetyltransferase" evidence="1">
    <location>
        <begin position="63"/>
        <end position="213"/>
    </location>
</feature>
<dbReference type="EMBL" id="LAFY01004079">
    <property type="protein sequence ID" value="KJX95321.1"/>
    <property type="molecule type" value="Genomic_DNA"/>
</dbReference>
<name>A0A0F4GD52_9PEZI</name>
<proteinExistence type="predicted"/>
<dbReference type="AlphaFoldDB" id="A0A0F4GD52"/>
<gene>
    <name evidence="2" type="ORF">TI39_contig4119g00027</name>
</gene>
<sequence length="217" mass="24382">MSNIQVLKAEDADMGRIFEIAALAFARNEPVWDTMYPLHWTDEGRAQGAERMKRIKNSDPNTVYLKAVNKDTNEIMGMAKWNLWTEDTIKNSENVDTTKPNFATPEDEAYATAMVSKFLEERNAAIKRMNGNLVSLDILTVDPAHQGKKVGHALVQWGLAEADRLGFEAIVESSVYGKGLYEKHGFVFQKDVQVKVDGYPDRPTGAFAWLTRPKQSA</sequence>
<dbReference type="InterPro" id="IPR000182">
    <property type="entry name" value="GNAT_dom"/>
</dbReference>
<dbReference type="CDD" id="cd04301">
    <property type="entry name" value="NAT_SF"/>
    <property type="match status" value="1"/>
</dbReference>
<accession>A0A0F4GD52</accession>
<dbReference type="STRING" id="1047168.A0A0F4GD52"/>
<evidence type="ECO:0000259" key="1">
    <source>
        <dbReference type="PROSITE" id="PS51186"/>
    </source>
</evidence>
<dbReference type="PANTHER" id="PTHR42791:SF14">
    <property type="entry name" value="N-ACETYLTRANSFERASE DOMAIN-CONTAINING PROTEIN"/>
    <property type="match status" value="1"/>
</dbReference>
<reference evidence="2 3" key="1">
    <citation type="submission" date="2015-03" db="EMBL/GenBank/DDBJ databases">
        <title>RNA-seq based gene annotation and comparative genomics of four Zymoseptoria species reveal species-specific pathogenicity related genes and transposable element activity.</title>
        <authorList>
            <person name="Grandaubert J."/>
            <person name="Bhattacharyya A."/>
            <person name="Stukenbrock E.H."/>
        </authorList>
    </citation>
    <scope>NUCLEOTIDE SEQUENCE [LARGE SCALE GENOMIC DNA]</scope>
    <source>
        <strain evidence="2 3">Zb18110</strain>
    </source>
</reference>
<keyword evidence="2" id="KW-0808">Transferase</keyword>
<dbReference type="GO" id="GO:0016747">
    <property type="term" value="F:acyltransferase activity, transferring groups other than amino-acyl groups"/>
    <property type="evidence" value="ECO:0007669"/>
    <property type="project" value="InterPro"/>
</dbReference>
<keyword evidence="3" id="KW-1185">Reference proteome</keyword>